<dbReference type="EMBL" id="CP020472">
    <property type="protein sequence ID" value="ARD23796.1"/>
    <property type="molecule type" value="Genomic_DNA"/>
</dbReference>
<dbReference type="InterPro" id="IPR011990">
    <property type="entry name" value="TPR-like_helical_dom_sf"/>
</dbReference>
<keyword evidence="1" id="KW-0802">TPR repeat</keyword>
<name>A0ABM6JQB7_9GAMM</name>
<dbReference type="Gene3D" id="1.25.40.10">
    <property type="entry name" value="Tetratricopeptide repeat domain"/>
    <property type="match status" value="2"/>
</dbReference>
<dbReference type="InterPro" id="IPR019734">
    <property type="entry name" value="TPR_rpt"/>
</dbReference>
<evidence type="ECO:0000313" key="4">
    <source>
        <dbReference type="Proteomes" id="UP000191820"/>
    </source>
</evidence>
<accession>A0ABM6JQB7</accession>
<protein>
    <recommendedName>
        <fullName evidence="5">Sel1 repeat family protein</fullName>
    </recommendedName>
</protein>
<proteinExistence type="predicted"/>
<dbReference type="SMART" id="SM00671">
    <property type="entry name" value="SEL1"/>
    <property type="match status" value="3"/>
</dbReference>
<dbReference type="SUPFAM" id="SSF81901">
    <property type="entry name" value="HCP-like"/>
    <property type="match status" value="1"/>
</dbReference>
<reference evidence="3 4" key="1">
    <citation type="submission" date="2017-03" db="EMBL/GenBank/DDBJ databases">
        <title>Genome sequencing of Shewanella japonica KCTC 22435.</title>
        <authorList>
            <person name="Kim K.M."/>
        </authorList>
    </citation>
    <scope>NUCLEOTIDE SEQUENCE [LARGE SCALE GENOMIC DNA]</scope>
    <source>
        <strain evidence="3 4">KCTC 22435</strain>
    </source>
</reference>
<sequence>MKYSQKLVNLGLACSLLFSGAAVLPAHAFSIPASLESQAASKLVHIQLRAADGNADAQFLLGLMSLAGRFVDQDTSQGLYWVEQAALQDHIKAQQTIADLSFEGNLLPRDLAVAEKWYQVLAEQGDSRAHFRLGFIYSAGGDGVERNCGRALEQFTQVGDAVALGNVAWILATCPEEQYRDGSRAVELSLQLLENNSDDPTNLDNLAAAYAELGEFELAVDTQQKAIEALEKNPTVAQSDEFIMRLEQYRQKQAYREIIPLMN</sequence>
<feature type="chain" id="PRO_5046925676" description="Sel1 repeat family protein" evidence="2">
    <location>
        <begin position="29"/>
        <end position="263"/>
    </location>
</feature>
<evidence type="ECO:0000313" key="3">
    <source>
        <dbReference type="EMBL" id="ARD23796.1"/>
    </source>
</evidence>
<evidence type="ECO:0000256" key="1">
    <source>
        <dbReference type="PROSITE-ProRule" id="PRU00339"/>
    </source>
</evidence>
<dbReference type="PANTHER" id="PTHR43628">
    <property type="entry name" value="ACTIVATOR OF C KINASE PROTEIN 1-RELATED"/>
    <property type="match status" value="1"/>
</dbReference>
<dbReference type="InterPro" id="IPR052945">
    <property type="entry name" value="Mitotic_Regulator"/>
</dbReference>
<dbReference type="Proteomes" id="UP000191820">
    <property type="component" value="Chromosome"/>
</dbReference>
<feature type="signal peptide" evidence="2">
    <location>
        <begin position="1"/>
        <end position="28"/>
    </location>
</feature>
<feature type="repeat" description="TPR" evidence="1">
    <location>
        <begin position="200"/>
        <end position="233"/>
    </location>
</feature>
<dbReference type="Pfam" id="PF08238">
    <property type="entry name" value="Sel1"/>
    <property type="match status" value="3"/>
</dbReference>
<dbReference type="InterPro" id="IPR006597">
    <property type="entry name" value="Sel1-like"/>
</dbReference>
<keyword evidence="2" id="KW-0732">Signal</keyword>
<evidence type="ECO:0000256" key="2">
    <source>
        <dbReference type="SAM" id="SignalP"/>
    </source>
</evidence>
<dbReference type="RefSeq" id="WP_080916792.1">
    <property type="nucleotide sequence ID" value="NZ_CANMJJ010000018.1"/>
</dbReference>
<keyword evidence="4" id="KW-1185">Reference proteome</keyword>
<dbReference type="PROSITE" id="PS50005">
    <property type="entry name" value="TPR"/>
    <property type="match status" value="1"/>
</dbReference>
<gene>
    <name evidence="3" type="ORF">SJ2017_3547</name>
</gene>
<evidence type="ECO:0008006" key="5">
    <source>
        <dbReference type="Google" id="ProtNLM"/>
    </source>
</evidence>
<organism evidence="3 4">
    <name type="scientific">Shewanella japonica</name>
    <dbReference type="NCBI Taxonomy" id="93973"/>
    <lineage>
        <taxon>Bacteria</taxon>
        <taxon>Pseudomonadati</taxon>
        <taxon>Pseudomonadota</taxon>
        <taxon>Gammaproteobacteria</taxon>
        <taxon>Alteromonadales</taxon>
        <taxon>Shewanellaceae</taxon>
        <taxon>Shewanella</taxon>
    </lineage>
</organism>
<dbReference type="PANTHER" id="PTHR43628:SF1">
    <property type="entry name" value="CHITIN SYNTHASE REGULATORY FACTOR 2-RELATED"/>
    <property type="match status" value="1"/>
</dbReference>